<accession>A0A6P4E5J4</accession>
<dbReference type="GeneID" id="108038283"/>
<reference evidence="2" key="1">
    <citation type="journal article" date="2021" name="Elife">
        <title>Highly contiguous assemblies of 101 drosophilid genomes.</title>
        <authorList>
            <person name="Kim B.Y."/>
            <person name="Wang J.R."/>
            <person name="Miller D.E."/>
            <person name="Barmina O."/>
            <person name="Delaney E."/>
            <person name="Thompson A."/>
            <person name="Comeault A.A."/>
            <person name="Peede D."/>
            <person name="D'Agostino E.R."/>
            <person name="Pelaez J."/>
            <person name="Aguilar J.M."/>
            <person name="Haji D."/>
            <person name="Matsunaga T."/>
            <person name="Armstrong E.E."/>
            <person name="Zych M."/>
            <person name="Ogawa Y."/>
            <person name="Stamenkovic-Radak M."/>
            <person name="Jelic M."/>
            <person name="Veselinovic M.S."/>
            <person name="Tanaskovic M."/>
            <person name="Eric P."/>
            <person name="Gao J.J."/>
            <person name="Katoh T.K."/>
            <person name="Toda M.J."/>
            <person name="Watabe H."/>
            <person name="Watada M."/>
            <person name="Davis J.S."/>
            <person name="Moyle L.C."/>
            <person name="Manoli G."/>
            <person name="Bertolini E."/>
            <person name="Kostal V."/>
            <person name="Hawley R.S."/>
            <person name="Takahashi A."/>
            <person name="Jones C.D."/>
            <person name="Price D.K."/>
            <person name="Whiteman N."/>
            <person name="Kopp A."/>
            <person name="Matute D.R."/>
            <person name="Petrov D.A."/>
        </authorList>
    </citation>
    <scope>NUCLEOTIDE SEQUENCE [LARGE SCALE GENOMIC DNA]</scope>
</reference>
<name>A0A6P4E5J4_DRORH</name>
<dbReference type="Proteomes" id="UP001652680">
    <property type="component" value="Unassembled WGS sequence"/>
</dbReference>
<dbReference type="EnsemblMetazoa" id="XM_017115049.2">
    <property type="protein sequence ID" value="XP_016970538.1"/>
    <property type="gene ID" value="LOC108038283"/>
</dbReference>
<dbReference type="RefSeq" id="XP_016970538.1">
    <property type="nucleotide sequence ID" value="XM_017115049.1"/>
</dbReference>
<sequence length="279" mass="32312">MEAINFNDFTPKERYEIIKDFLVKMRKAGSKPSKDLHVHRFFEHYLRKFYKLPKQLVNDIAYCQRAMKTHLAIHQTIVGVFGQQADADPVIKNNYISELEEILYELNAECNYLVLRLQDDIDRFCLAFTEQDLKPNELVVTEIVSQAIVPLIIAPELSIKPYFALERPTESELLMKYFIIDGVEPAVKVQTIVEPPKPPPFSNANLEVKKSRLNLQAALKRARCNPKPAENNQEDDHPKLTKDFFMQSVGLCTHAEHKKLKLSRVLLQKRKPKPTKKTK</sequence>
<dbReference type="AlphaFoldDB" id="A0A6P4E5J4"/>
<organism evidence="3">
    <name type="scientific">Drosophila rhopaloa</name>
    <name type="common">Fruit fly</name>
    <dbReference type="NCBI Taxonomy" id="1041015"/>
    <lineage>
        <taxon>Eukaryota</taxon>
        <taxon>Metazoa</taxon>
        <taxon>Ecdysozoa</taxon>
        <taxon>Arthropoda</taxon>
        <taxon>Hexapoda</taxon>
        <taxon>Insecta</taxon>
        <taxon>Pterygota</taxon>
        <taxon>Neoptera</taxon>
        <taxon>Endopterygota</taxon>
        <taxon>Diptera</taxon>
        <taxon>Brachycera</taxon>
        <taxon>Muscomorpha</taxon>
        <taxon>Ephydroidea</taxon>
        <taxon>Drosophilidae</taxon>
        <taxon>Drosophila</taxon>
        <taxon>Sophophora</taxon>
    </lineage>
</organism>
<evidence type="ECO:0000313" key="2">
    <source>
        <dbReference type="Proteomes" id="UP001652680"/>
    </source>
</evidence>
<gene>
    <name evidence="3" type="primary">LOC108038283</name>
    <name evidence="1" type="synonym">108038283</name>
</gene>
<keyword evidence="2" id="KW-1185">Reference proteome</keyword>
<evidence type="ECO:0000313" key="1">
    <source>
        <dbReference type="EnsemblMetazoa" id="XP_016970538.1"/>
    </source>
</evidence>
<dbReference type="OrthoDB" id="7740893at2759"/>
<reference evidence="3" key="2">
    <citation type="submission" date="2025-04" db="UniProtKB">
        <authorList>
            <consortium name="RefSeq"/>
        </authorList>
    </citation>
    <scope>IDENTIFICATION</scope>
</reference>
<proteinExistence type="predicted"/>
<protein>
    <submittedName>
        <fullName evidence="3">Uncharacterized protein LOC108038283</fullName>
    </submittedName>
</protein>
<reference evidence="1" key="3">
    <citation type="submission" date="2025-05" db="UniProtKB">
        <authorList>
            <consortium name="EnsemblMetazoa"/>
        </authorList>
    </citation>
    <scope>IDENTIFICATION</scope>
</reference>
<evidence type="ECO:0000313" key="3">
    <source>
        <dbReference type="RefSeq" id="XP_016970538.1"/>
    </source>
</evidence>